<dbReference type="InParanoid" id="A0A0C2S1K7"/>
<dbReference type="AlphaFoldDB" id="A0A0C2S1K7"/>
<evidence type="ECO:0000313" key="1">
    <source>
        <dbReference type="EMBL" id="KIL56500.1"/>
    </source>
</evidence>
<reference evidence="1 2" key="1">
    <citation type="submission" date="2014-04" db="EMBL/GenBank/DDBJ databases">
        <title>Evolutionary Origins and Diversification of the Mycorrhizal Mutualists.</title>
        <authorList>
            <consortium name="DOE Joint Genome Institute"/>
            <consortium name="Mycorrhizal Genomics Consortium"/>
            <person name="Kohler A."/>
            <person name="Kuo A."/>
            <person name="Nagy L.G."/>
            <person name="Floudas D."/>
            <person name="Copeland A."/>
            <person name="Barry K.W."/>
            <person name="Cichocki N."/>
            <person name="Veneault-Fourrey C."/>
            <person name="LaButti K."/>
            <person name="Lindquist E.A."/>
            <person name="Lipzen A."/>
            <person name="Lundell T."/>
            <person name="Morin E."/>
            <person name="Murat C."/>
            <person name="Riley R."/>
            <person name="Ohm R."/>
            <person name="Sun H."/>
            <person name="Tunlid A."/>
            <person name="Henrissat B."/>
            <person name="Grigoriev I.V."/>
            <person name="Hibbett D.S."/>
            <person name="Martin F."/>
        </authorList>
    </citation>
    <scope>NUCLEOTIDE SEQUENCE [LARGE SCALE GENOMIC DNA]</scope>
    <source>
        <strain evidence="1 2">Koide BX008</strain>
    </source>
</reference>
<proteinExistence type="predicted"/>
<name>A0A0C2S1K7_AMAMK</name>
<dbReference type="HOGENOM" id="CLU_2235898_0_0_1"/>
<sequence>MSPRVTIPPTTPAAITVRREAPLWDEATLGEAEDAEAVGVMLDAIEVVLETKVAELEMIEDVDKTDAVVEAGKGETIEEVTIDKPAELVVLPCAEEVDSLPTVEG</sequence>
<gene>
    <name evidence="1" type="ORF">M378DRAFT_172668</name>
</gene>
<keyword evidence="2" id="KW-1185">Reference proteome</keyword>
<organism evidence="1 2">
    <name type="scientific">Amanita muscaria (strain Koide BX008)</name>
    <dbReference type="NCBI Taxonomy" id="946122"/>
    <lineage>
        <taxon>Eukaryota</taxon>
        <taxon>Fungi</taxon>
        <taxon>Dikarya</taxon>
        <taxon>Basidiomycota</taxon>
        <taxon>Agaricomycotina</taxon>
        <taxon>Agaricomycetes</taxon>
        <taxon>Agaricomycetidae</taxon>
        <taxon>Agaricales</taxon>
        <taxon>Pluteineae</taxon>
        <taxon>Amanitaceae</taxon>
        <taxon>Amanita</taxon>
    </lineage>
</organism>
<dbReference type="Proteomes" id="UP000054549">
    <property type="component" value="Unassembled WGS sequence"/>
</dbReference>
<dbReference type="EMBL" id="KN818419">
    <property type="protein sequence ID" value="KIL56500.1"/>
    <property type="molecule type" value="Genomic_DNA"/>
</dbReference>
<accession>A0A0C2S1K7</accession>
<protein>
    <submittedName>
        <fullName evidence="1">Uncharacterized protein</fullName>
    </submittedName>
</protein>
<evidence type="ECO:0000313" key="2">
    <source>
        <dbReference type="Proteomes" id="UP000054549"/>
    </source>
</evidence>